<name>A0A176RXB1_9GAMM</name>
<organism evidence="1 2">
    <name type="scientific">Candidatus Thiomargarita nelsonii</name>
    <dbReference type="NCBI Taxonomy" id="1003181"/>
    <lineage>
        <taxon>Bacteria</taxon>
        <taxon>Pseudomonadati</taxon>
        <taxon>Pseudomonadota</taxon>
        <taxon>Gammaproteobacteria</taxon>
        <taxon>Thiotrichales</taxon>
        <taxon>Thiotrichaceae</taxon>
        <taxon>Thiomargarita</taxon>
    </lineage>
</organism>
<protein>
    <submittedName>
        <fullName evidence="1">ATPase AAA</fullName>
    </submittedName>
</protein>
<dbReference type="EMBL" id="LUTY01002394">
    <property type="protein sequence ID" value="OAD20413.1"/>
    <property type="molecule type" value="Genomic_DNA"/>
</dbReference>
<proteinExistence type="predicted"/>
<evidence type="ECO:0000313" key="2">
    <source>
        <dbReference type="Proteomes" id="UP000076962"/>
    </source>
</evidence>
<gene>
    <name evidence="1" type="ORF">THIOM_003884</name>
</gene>
<sequence>MALTQQGALRPEGENRANQWVVPNNRELTTLLLSPKPIEVFAHLLASQMEVTNLSPYQTGAGVIKDSAFFGREKILKQVINRDPMNYLFIGGRQLGKSSLLKKIERHYRNHPKVACFYLSLKDDRCLEKLKRILGLAKDAPWSALFDKLVEIPTGERRLILIDEADQFIRREIAEAYPTLSKFRSVSEEGCCHFILAGFWDLYEAAVLDYQSPIVNFGESIIVGALETKACRDLATEPMARLGIRYASEDLVEQIITATGQRANFVAIVCNEMLQNLPSDRRVLNQEDVTRALHSEAMEQALGAWRQLSADEQAARLNRIIVWATVESGEFCLSDVIGVLNKHDYVYTTEQLNQSLKRLELAYIIRREKSRYRYCVPLFREWLLEQEVGALLEQEFKV</sequence>
<reference evidence="1 2" key="1">
    <citation type="submission" date="2016-05" db="EMBL/GenBank/DDBJ databases">
        <title>Single-cell genome of chain-forming Candidatus Thiomargarita nelsonii and comparison to other large sulfur-oxidizing bacteria.</title>
        <authorList>
            <person name="Winkel M."/>
            <person name="Salman V."/>
            <person name="Woyke T."/>
            <person name="Schulz-Vogt H."/>
            <person name="Richter M."/>
            <person name="Flood B."/>
            <person name="Bailey J."/>
            <person name="Amann R."/>
            <person name="Mussmann M."/>
        </authorList>
    </citation>
    <scope>NUCLEOTIDE SEQUENCE [LARGE SCALE GENOMIC DNA]</scope>
    <source>
        <strain evidence="1 2">THI036</strain>
    </source>
</reference>
<dbReference type="PANTHER" id="PTHR34301:SF8">
    <property type="entry name" value="ATPASE DOMAIN-CONTAINING PROTEIN"/>
    <property type="match status" value="1"/>
</dbReference>
<evidence type="ECO:0000313" key="1">
    <source>
        <dbReference type="EMBL" id="OAD20413.1"/>
    </source>
</evidence>
<dbReference type="PATRIC" id="fig|1003181.4.peg.4989"/>
<accession>A0A176RXB1</accession>
<dbReference type="AlphaFoldDB" id="A0A176RXB1"/>
<dbReference type="PANTHER" id="PTHR34301">
    <property type="entry name" value="DNA-BINDING PROTEIN-RELATED"/>
    <property type="match status" value="1"/>
</dbReference>
<comment type="caution">
    <text evidence="1">The sequence shown here is derived from an EMBL/GenBank/DDBJ whole genome shotgun (WGS) entry which is preliminary data.</text>
</comment>
<dbReference type="Gene3D" id="3.40.50.300">
    <property type="entry name" value="P-loop containing nucleotide triphosphate hydrolases"/>
    <property type="match status" value="1"/>
</dbReference>
<dbReference type="InterPro" id="IPR027417">
    <property type="entry name" value="P-loop_NTPase"/>
</dbReference>
<keyword evidence="2" id="KW-1185">Reference proteome</keyword>
<dbReference type="SUPFAM" id="SSF52540">
    <property type="entry name" value="P-loop containing nucleoside triphosphate hydrolases"/>
    <property type="match status" value="1"/>
</dbReference>
<dbReference type="Proteomes" id="UP000076962">
    <property type="component" value="Unassembled WGS sequence"/>
</dbReference>